<gene>
    <name evidence="2" type="ORF">GCU85_07110</name>
</gene>
<feature type="domain" description="Immunity MXAN-0049 protein" evidence="1">
    <location>
        <begin position="60"/>
        <end position="181"/>
    </location>
</feature>
<dbReference type="Proteomes" id="UP000471298">
    <property type="component" value="Unassembled WGS sequence"/>
</dbReference>
<evidence type="ECO:0000259" key="1">
    <source>
        <dbReference type="Pfam" id="PF07791"/>
    </source>
</evidence>
<dbReference type="RefSeq" id="WP_152810489.1">
    <property type="nucleotide sequence ID" value="NZ_WHNW01000007.1"/>
</dbReference>
<organism evidence="2 3">
    <name type="scientific">Ostreibacterium oceani</name>
    <dbReference type="NCBI Taxonomy" id="2654998"/>
    <lineage>
        <taxon>Bacteria</taxon>
        <taxon>Pseudomonadati</taxon>
        <taxon>Pseudomonadota</taxon>
        <taxon>Gammaproteobacteria</taxon>
        <taxon>Cardiobacteriales</taxon>
        <taxon>Ostreibacteriaceae</taxon>
        <taxon>Ostreibacterium</taxon>
    </lineage>
</organism>
<protein>
    <recommendedName>
        <fullName evidence="1">Immunity MXAN-0049 protein domain-containing protein</fullName>
    </recommendedName>
</protein>
<keyword evidence="3" id="KW-1185">Reference proteome</keyword>
<dbReference type="InParanoid" id="A0A6N7EYP3"/>
<dbReference type="InterPro" id="IPR012433">
    <property type="entry name" value="Imm11"/>
</dbReference>
<dbReference type="Pfam" id="PF07791">
    <property type="entry name" value="Imm11"/>
    <property type="match status" value="1"/>
</dbReference>
<accession>A0A6N7EYP3</accession>
<name>A0A6N7EYP3_9GAMM</name>
<reference evidence="2 3" key="1">
    <citation type="submission" date="2019-10" db="EMBL/GenBank/DDBJ databases">
        <title>Cardiobacteriales fam. a chemoheterotrophic member of the order Cardiobacteriales, and proposal of Cardiobacteriales fam. nov.</title>
        <authorList>
            <person name="Wang C."/>
        </authorList>
    </citation>
    <scope>NUCLEOTIDE SEQUENCE [LARGE SCALE GENOMIC DNA]</scope>
    <source>
        <strain evidence="2 3">ML27</strain>
    </source>
</reference>
<sequence>MKYFELNDDINFPNRWYLGDISEVDNWELSTSIPEGTVSLNIEIVRNGEEMDFTFTEAYGVPVVSLKVKEALDGIQGINFIPLQVLGRQCSTKYFVLVTNEIVECVDEANSEFQKFEENDPVRPDKAGEYRAFMKLRLDASKIVGIDIFRLMKFEVAVIVSERVKQRLESVSTTGLDLTAVV</sequence>
<evidence type="ECO:0000313" key="3">
    <source>
        <dbReference type="Proteomes" id="UP000471298"/>
    </source>
</evidence>
<dbReference type="EMBL" id="WHNW01000007">
    <property type="protein sequence ID" value="MPV86499.1"/>
    <property type="molecule type" value="Genomic_DNA"/>
</dbReference>
<dbReference type="AlphaFoldDB" id="A0A6N7EYP3"/>
<comment type="caution">
    <text evidence="2">The sequence shown here is derived from an EMBL/GenBank/DDBJ whole genome shotgun (WGS) entry which is preliminary data.</text>
</comment>
<evidence type="ECO:0000313" key="2">
    <source>
        <dbReference type="EMBL" id="MPV86499.1"/>
    </source>
</evidence>
<proteinExistence type="predicted"/>